<evidence type="ECO:0000256" key="1">
    <source>
        <dbReference type="SAM" id="Phobius"/>
    </source>
</evidence>
<keyword evidence="1" id="KW-1133">Transmembrane helix</keyword>
<dbReference type="Proteomes" id="UP000291380">
    <property type="component" value="Unassembled WGS sequence"/>
</dbReference>
<feature type="transmembrane region" description="Helical" evidence="1">
    <location>
        <begin position="12"/>
        <end position="28"/>
    </location>
</feature>
<evidence type="ECO:0000313" key="4">
    <source>
        <dbReference type="Proteomes" id="UP000291380"/>
    </source>
</evidence>
<keyword evidence="1" id="KW-0812">Transmembrane</keyword>
<sequence>MLDKILNHKVVLFWSIFTLILCSIAITFSSDNSLSDSLSITFSVFAGFALFFTAAMWLEDMVHEICNP</sequence>
<evidence type="ECO:0000313" key="3">
    <source>
        <dbReference type="EMBL" id="TCB54941.1"/>
    </source>
</evidence>
<comment type="caution">
    <text evidence="3">The sequence shown here is derived from an EMBL/GenBank/DDBJ whole genome shotgun (WGS) entry which is preliminary data.</text>
</comment>
<name>A0A4R0EFA0_9GAMM</name>
<feature type="transmembrane region" description="Helical" evidence="1">
    <location>
        <begin position="40"/>
        <end position="58"/>
    </location>
</feature>
<proteinExistence type="predicted"/>
<keyword evidence="1" id="KW-0472">Membrane</keyword>
<dbReference type="AlphaFoldDB" id="A0A4R0EFA0"/>
<reference evidence="3 4" key="1">
    <citation type="submission" date="2019-02" db="EMBL/GenBank/DDBJ databases">
        <title>High diversity of culturable Acinetobacter species in natural soil and water ecosystems.</title>
        <authorList>
            <person name="Radolfova-Krizova L."/>
            <person name="Nemec A."/>
        </authorList>
    </citation>
    <scope>NUCLEOTIDE SEQUENCE [LARGE SCALE GENOMIC DNA]</scope>
    <source>
        <strain evidence="3 4">ANC 4281</strain>
    </source>
</reference>
<evidence type="ECO:0000313" key="2">
    <source>
        <dbReference type="EMBL" id="NNH38018.1"/>
    </source>
</evidence>
<organism evidence="3 4">
    <name type="scientific">Acinetobacter terrae</name>
    <dbReference type="NCBI Taxonomy" id="2731247"/>
    <lineage>
        <taxon>Bacteria</taxon>
        <taxon>Pseudomonadati</taxon>
        <taxon>Pseudomonadota</taxon>
        <taxon>Gammaproteobacteria</taxon>
        <taxon>Moraxellales</taxon>
        <taxon>Moraxellaceae</taxon>
        <taxon>Acinetobacter</taxon>
        <taxon>Acinetobacter Taxon 24</taxon>
    </lineage>
</organism>
<reference evidence="2 5" key="2">
    <citation type="submission" date="2020-04" db="EMBL/GenBank/DDBJ databases">
        <title>Acinetobacter Taxon 24.</title>
        <authorList>
            <person name="Nemec A."/>
            <person name="Radolfova-Krizova L."/>
            <person name="Higgins P.G."/>
            <person name="Spanelova P."/>
        </authorList>
    </citation>
    <scope>NUCLEOTIDE SEQUENCE [LARGE SCALE GENOMIC DNA]</scope>
    <source>
        <strain evidence="2 5">ANC 4280</strain>
    </source>
</reference>
<dbReference type="EMBL" id="SJOA01000030">
    <property type="protein sequence ID" value="TCB54941.1"/>
    <property type="molecule type" value="Genomic_DNA"/>
</dbReference>
<dbReference type="Proteomes" id="UP000532147">
    <property type="component" value="Unassembled WGS sequence"/>
</dbReference>
<dbReference type="RefSeq" id="WP_131272129.1">
    <property type="nucleotide sequence ID" value="NZ_JABERH010000015.1"/>
</dbReference>
<dbReference type="EMBL" id="JABERH010000015">
    <property type="protein sequence ID" value="NNH38018.1"/>
    <property type="molecule type" value="Genomic_DNA"/>
</dbReference>
<accession>A0A4R0EFA0</accession>
<protein>
    <submittedName>
        <fullName evidence="3">Uncharacterized protein</fullName>
    </submittedName>
</protein>
<evidence type="ECO:0000313" key="5">
    <source>
        <dbReference type="Proteomes" id="UP000532147"/>
    </source>
</evidence>
<gene>
    <name evidence="3" type="ORF">E0H85_15605</name>
    <name evidence="2" type="ORF">HLH11_04980</name>
</gene>